<dbReference type="EMBL" id="CP017821">
    <property type="protein sequence ID" value="APA11800.1"/>
    <property type="molecule type" value="Genomic_DNA"/>
</dbReference>
<gene>
    <name evidence="2" type="ORF">sscle_08g065700</name>
</gene>
<dbReference type="RefSeq" id="XP_001593871.1">
    <property type="nucleotide sequence ID" value="XM_001593821.1"/>
</dbReference>
<protein>
    <recommendedName>
        <fullName evidence="4">Yeast cell wall synthesis Kre9/Knh1 C-terminal domain-containing protein</fullName>
    </recommendedName>
</protein>
<proteinExistence type="predicted"/>
<sequence length="215" mass="23245">MHITLTHSLFLLGIFVYSSAALVLQQTSRLSPTEGFQNSLGFSVDKGTAVSPTAVADFKQFVQTSLFAVPSSLASPDSEGPSPTSQPPSTVAIYRHDDAETDFVEYEHEQVNPRNLREGGFNIATWSPTAFALLPDLTPVETPTLLPLITANPTFSEEFMTPTTTFTTTVMYSTIYYTVRDVARGKSSTTIVPLSRAPPQTFMTITASPVLASGI</sequence>
<dbReference type="VEuPathDB" id="FungiDB:sscle_08g065700"/>
<evidence type="ECO:0008006" key="4">
    <source>
        <dbReference type="Google" id="ProtNLM"/>
    </source>
</evidence>
<dbReference type="AlphaFoldDB" id="A0A1D9QA14"/>
<accession>A0A1D9QA14</accession>
<feature type="chain" id="PRO_5010582223" description="Yeast cell wall synthesis Kre9/Knh1 C-terminal domain-containing protein" evidence="1">
    <location>
        <begin position="21"/>
        <end position="215"/>
    </location>
</feature>
<dbReference type="OrthoDB" id="3551508at2759"/>
<dbReference type="KEGG" id="ssl:SS1G_05299"/>
<evidence type="ECO:0000313" key="2">
    <source>
        <dbReference type="EMBL" id="APA11800.1"/>
    </source>
</evidence>
<evidence type="ECO:0000256" key="1">
    <source>
        <dbReference type="SAM" id="SignalP"/>
    </source>
</evidence>
<organism evidence="2 3">
    <name type="scientific">Sclerotinia sclerotiorum (strain ATCC 18683 / 1980 / Ss-1)</name>
    <name type="common">White mold</name>
    <name type="synonym">Whetzelinia sclerotiorum</name>
    <dbReference type="NCBI Taxonomy" id="665079"/>
    <lineage>
        <taxon>Eukaryota</taxon>
        <taxon>Fungi</taxon>
        <taxon>Dikarya</taxon>
        <taxon>Ascomycota</taxon>
        <taxon>Pezizomycotina</taxon>
        <taxon>Leotiomycetes</taxon>
        <taxon>Helotiales</taxon>
        <taxon>Sclerotiniaceae</taxon>
        <taxon>Sclerotinia</taxon>
    </lineage>
</organism>
<name>A0A1D9QA14_SCLS1</name>
<dbReference type="Proteomes" id="UP000177798">
    <property type="component" value="Chromosome 8"/>
</dbReference>
<feature type="signal peptide" evidence="1">
    <location>
        <begin position="1"/>
        <end position="20"/>
    </location>
</feature>
<reference evidence="3" key="1">
    <citation type="journal article" date="2017" name="Genome Biol. Evol.">
        <title>The complete genome sequence of the phytopathogenic fungus Sclerotinia sclerotiorum reveals insights into the genome architecture of broad host range pathogens.</title>
        <authorList>
            <person name="Derbyshire M."/>
            <person name="Denton-Giles M."/>
            <person name="Hegedus D."/>
            <person name="Seifbarghy S."/>
            <person name="Rollins J."/>
            <person name="van Kan J."/>
            <person name="Seidl M.F."/>
            <person name="Faino L."/>
            <person name="Mbengue M."/>
            <person name="Navaud O."/>
            <person name="Raffaele S."/>
            <person name="Hammond-Kosack K."/>
            <person name="Heard S."/>
            <person name="Oliver R."/>
        </authorList>
    </citation>
    <scope>NUCLEOTIDE SEQUENCE [LARGE SCALE GENOMIC DNA]</scope>
    <source>
        <strain evidence="3">ATCC 18683 / 1980 / Ss-1</strain>
    </source>
</reference>
<keyword evidence="1" id="KW-0732">Signal</keyword>
<evidence type="ECO:0000313" key="3">
    <source>
        <dbReference type="Proteomes" id="UP000177798"/>
    </source>
</evidence>